<protein>
    <submittedName>
        <fullName evidence="3">DUF3530 family protein</fullName>
    </submittedName>
</protein>
<dbReference type="Pfam" id="PF12048">
    <property type="entry name" value="DUF3530"/>
    <property type="match status" value="1"/>
</dbReference>
<feature type="region of interest" description="Disordered" evidence="1">
    <location>
        <begin position="34"/>
        <end position="67"/>
    </location>
</feature>
<keyword evidence="4" id="KW-1185">Reference proteome</keyword>
<organism evidence="3 4">
    <name type="scientific">Thalassotalea castellviae</name>
    <dbReference type="NCBI Taxonomy" id="3075612"/>
    <lineage>
        <taxon>Bacteria</taxon>
        <taxon>Pseudomonadati</taxon>
        <taxon>Pseudomonadota</taxon>
        <taxon>Gammaproteobacteria</taxon>
        <taxon>Alteromonadales</taxon>
        <taxon>Colwelliaceae</taxon>
        <taxon>Thalassotalea</taxon>
    </lineage>
</organism>
<keyword evidence="2" id="KW-0732">Signal</keyword>
<evidence type="ECO:0000256" key="1">
    <source>
        <dbReference type="SAM" id="MobiDB-lite"/>
    </source>
</evidence>
<feature type="signal peptide" evidence="2">
    <location>
        <begin position="1"/>
        <end position="24"/>
    </location>
</feature>
<name>A0ABU2ZYZ5_9GAMM</name>
<feature type="chain" id="PRO_5046196196" evidence="2">
    <location>
        <begin position="25"/>
        <end position="327"/>
    </location>
</feature>
<comment type="caution">
    <text evidence="3">The sequence shown here is derived from an EMBL/GenBank/DDBJ whole genome shotgun (WGS) entry which is preliminary data.</text>
</comment>
<gene>
    <name evidence="3" type="ORF">RM573_06020</name>
</gene>
<dbReference type="Proteomes" id="UP001266357">
    <property type="component" value="Unassembled WGS sequence"/>
</dbReference>
<accession>A0ABU2ZYZ5</accession>
<dbReference type="InterPro" id="IPR022529">
    <property type="entry name" value="DUF3530"/>
</dbReference>
<sequence>MTRHSLRLITVIFVCFLLPMTNLAAAVQAENNDNKTAEQTTQPKETTQDKQEEASTSETEDETASATKKALRSNIDISAPIDTFINKKNDLEHYLPAEIIQPMLVGPNDHITLVNTNNAISNKGVMILLPDWQQTAASPKALNALRNNLPDQGWTTISILPPNKPNNYPSQAISQTAREEDNNKILTEYQQQLANLVSAVMTKAKSYPGIIVIVAEGHHAALLLNIFQEELAEQPTALIMLSAHLNDTQTNISSAKSLSLLELPVLDLYLKADNHLVDSSLKLRKKFVNQELKSNFRQMKIYNTRTGYYPSMPLIKAINGWLKSIGW</sequence>
<evidence type="ECO:0000313" key="3">
    <source>
        <dbReference type="EMBL" id="MDT0603145.1"/>
    </source>
</evidence>
<dbReference type="EMBL" id="JAVRIF010000002">
    <property type="protein sequence ID" value="MDT0603145.1"/>
    <property type="molecule type" value="Genomic_DNA"/>
</dbReference>
<evidence type="ECO:0000313" key="4">
    <source>
        <dbReference type="Proteomes" id="UP001266357"/>
    </source>
</evidence>
<evidence type="ECO:0000256" key="2">
    <source>
        <dbReference type="SAM" id="SignalP"/>
    </source>
</evidence>
<reference evidence="3 4" key="1">
    <citation type="submission" date="2023-09" db="EMBL/GenBank/DDBJ databases">
        <authorList>
            <person name="Rey-Velasco X."/>
        </authorList>
    </citation>
    <scope>NUCLEOTIDE SEQUENCE [LARGE SCALE GENOMIC DNA]</scope>
    <source>
        <strain evidence="3 4">W431</strain>
    </source>
</reference>
<dbReference type="RefSeq" id="WP_311578707.1">
    <property type="nucleotide sequence ID" value="NZ_JAVRIF010000002.1"/>
</dbReference>
<proteinExistence type="predicted"/>